<evidence type="ECO:0000256" key="1">
    <source>
        <dbReference type="SAM" id="Phobius"/>
    </source>
</evidence>
<dbReference type="EMBL" id="CP000815">
    <property type="protein sequence ID" value="ACB42675.1"/>
    <property type="molecule type" value="Genomic_DNA"/>
</dbReference>
<geneLocation type="organellar chromatophore" evidence="2"/>
<reference evidence="2" key="1">
    <citation type="submission" date="2007-08" db="EMBL/GenBank/DDBJ databases">
        <authorList>
            <person name="Gloeckner G."/>
            <person name="Nowack E."/>
            <person name="Melkonian M."/>
        </authorList>
    </citation>
    <scope>NUCLEOTIDE SEQUENCE</scope>
</reference>
<gene>
    <name evidence="2" type="ordered locus">PCC_0226</name>
</gene>
<dbReference type="AlphaFoldDB" id="B1X406"/>
<evidence type="ECO:0008006" key="3">
    <source>
        <dbReference type="Google" id="ProtNLM"/>
    </source>
</evidence>
<accession>B1X406</accession>
<keyword evidence="1" id="KW-1133">Transmembrane helix</keyword>
<name>B1X406_PAUCH</name>
<proteinExistence type="predicted"/>
<keyword evidence="1" id="KW-0472">Membrane</keyword>
<protein>
    <recommendedName>
        <fullName evidence="3">Regulator of phycobilisome association C</fullName>
    </recommendedName>
</protein>
<reference evidence="2" key="2">
    <citation type="journal article" date="2008" name="Curr. Biol.">
        <title>Chromatophore genome sequence of Paulinella sheds light on acquisition of photosynthesis by eukaryotes.</title>
        <authorList>
            <person name="Nowack E.C.M."/>
            <person name="Melkonian M."/>
            <person name="Gloeckner G."/>
        </authorList>
    </citation>
    <scope>NUCLEOTIDE SEQUENCE [LARGE SCALE GENOMIC DNA]</scope>
</reference>
<feature type="transmembrane region" description="Helical" evidence="1">
    <location>
        <begin position="22"/>
        <end position="40"/>
    </location>
</feature>
<organism evidence="2">
    <name type="scientific">Paulinella chromatophora</name>
    <dbReference type="NCBI Taxonomy" id="39717"/>
    <lineage>
        <taxon>Eukaryota</taxon>
        <taxon>Sar</taxon>
        <taxon>Rhizaria</taxon>
        <taxon>Cercozoa</taxon>
        <taxon>Imbricatea</taxon>
        <taxon>Silicofilosea</taxon>
        <taxon>Euglyphida</taxon>
        <taxon>Paulinellidae</taxon>
        <taxon>Paulinella</taxon>
    </lineage>
</organism>
<dbReference type="GeneID" id="6481750"/>
<keyword evidence="1" id="KW-0812">Transmembrane</keyword>
<dbReference type="RefSeq" id="YP_002048885.1">
    <property type="nucleotide sequence ID" value="NC_011087.1"/>
</dbReference>
<evidence type="ECO:0000313" key="2">
    <source>
        <dbReference type="EMBL" id="ACB42675.1"/>
    </source>
</evidence>
<sequence>MEPLKAYNFRCTLDFGDIYGQVLAWVLVIFSSLAAGFGLVGSSRPLFAIVSIGLILILSFPFLLFAFTTTLINHIVLDPQ</sequence>
<feature type="transmembrane region" description="Helical" evidence="1">
    <location>
        <begin position="47"/>
        <end position="72"/>
    </location>
</feature>
<keyword evidence="2" id="KW-0934">Plastid</keyword>